<dbReference type="GO" id="GO:0004523">
    <property type="term" value="F:RNA-DNA hybrid ribonuclease activity"/>
    <property type="evidence" value="ECO:0007669"/>
    <property type="project" value="UniProtKB-UniRule"/>
</dbReference>
<dbReference type="EC" id="3.1.26.4" evidence="11"/>
<organism evidence="14">
    <name type="scientific">uncultured Rubrobacteraceae bacterium</name>
    <dbReference type="NCBI Taxonomy" id="349277"/>
    <lineage>
        <taxon>Bacteria</taxon>
        <taxon>Bacillati</taxon>
        <taxon>Actinomycetota</taxon>
        <taxon>Rubrobacteria</taxon>
        <taxon>Rubrobacterales</taxon>
        <taxon>Rubrobacteraceae</taxon>
        <taxon>environmental samples</taxon>
    </lineage>
</organism>
<dbReference type="InterPro" id="IPR012337">
    <property type="entry name" value="RNaseH-like_sf"/>
</dbReference>
<evidence type="ECO:0000256" key="8">
    <source>
        <dbReference type="ARBA" id="ARBA00022759"/>
    </source>
</evidence>
<evidence type="ECO:0000256" key="11">
    <source>
        <dbReference type="RuleBase" id="RU003515"/>
    </source>
</evidence>
<dbReference type="Pfam" id="PF01351">
    <property type="entry name" value="RNase_HII"/>
    <property type="match status" value="1"/>
</dbReference>
<evidence type="ECO:0000259" key="13">
    <source>
        <dbReference type="PROSITE" id="PS51975"/>
    </source>
</evidence>
<dbReference type="GO" id="GO:0032299">
    <property type="term" value="C:ribonuclease H2 complex"/>
    <property type="evidence" value="ECO:0007669"/>
    <property type="project" value="TreeGrafter"/>
</dbReference>
<proteinExistence type="inferred from homology"/>
<feature type="binding site" evidence="10">
    <location>
        <position position="207"/>
    </location>
    <ligand>
        <name>a divalent metal cation</name>
        <dbReference type="ChEBI" id="CHEBI:60240"/>
    </ligand>
</feature>
<dbReference type="GO" id="GO:0006298">
    <property type="term" value="P:mismatch repair"/>
    <property type="evidence" value="ECO:0007669"/>
    <property type="project" value="TreeGrafter"/>
</dbReference>
<evidence type="ECO:0000256" key="7">
    <source>
        <dbReference type="ARBA" id="ARBA00022723"/>
    </source>
</evidence>
<feature type="domain" description="RNase H type-2" evidence="13">
    <location>
        <begin position="97"/>
        <end position="304"/>
    </location>
</feature>
<comment type="cofactor">
    <cofactor evidence="10">
        <name>Mn(2+)</name>
        <dbReference type="ChEBI" id="CHEBI:29035"/>
    </cofactor>
    <cofactor evidence="10">
        <name>Mg(2+)</name>
        <dbReference type="ChEBI" id="CHEBI:18420"/>
    </cofactor>
    <text evidence="10">Manganese or magnesium. Binds 1 divalent metal ion per monomer in the absence of substrate. May bind a second metal ion after substrate binding.</text>
</comment>
<dbReference type="PANTHER" id="PTHR10954:SF23">
    <property type="entry name" value="RIBONUCLEASE"/>
    <property type="match status" value="1"/>
</dbReference>
<dbReference type="PANTHER" id="PTHR10954">
    <property type="entry name" value="RIBONUCLEASE H2 SUBUNIT A"/>
    <property type="match status" value="1"/>
</dbReference>
<dbReference type="Gene3D" id="3.30.420.10">
    <property type="entry name" value="Ribonuclease H-like superfamily/Ribonuclease H"/>
    <property type="match status" value="1"/>
</dbReference>
<dbReference type="InterPro" id="IPR036397">
    <property type="entry name" value="RNaseH_sf"/>
</dbReference>
<keyword evidence="9 10" id="KW-0378">Hydrolase</keyword>
<comment type="catalytic activity">
    <reaction evidence="1 10 11">
        <text>Endonucleolytic cleavage to 5'-phosphomonoester.</text>
        <dbReference type="EC" id="3.1.26.4"/>
    </reaction>
</comment>
<feature type="binding site" evidence="10">
    <location>
        <position position="103"/>
    </location>
    <ligand>
        <name>a divalent metal cation</name>
        <dbReference type="ChEBI" id="CHEBI:60240"/>
    </ligand>
</feature>
<dbReference type="AlphaFoldDB" id="A0A6J4QYH4"/>
<evidence type="ECO:0000256" key="1">
    <source>
        <dbReference type="ARBA" id="ARBA00000077"/>
    </source>
</evidence>
<evidence type="ECO:0000256" key="9">
    <source>
        <dbReference type="ARBA" id="ARBA00022801"/>
    </source>
</evidence>
<feature type="binding site" evidence="10">
    <location>
        <position position="104"/>
    </location>
    <ligand>
        <name>a divalent metal cation</name>
        <dbReference type="ChEBI" id="CHEBI:60240"/>
    </ligand>
</feature>
<gene>
    <name evidence="14" type="ORF">AVDCRST_MAG14-817</name>
</gene>
<keyword evidence="7 10" id="KW-0479">Metal-binding</keyword>
<feature type="region of interest" description="Disordered" evidence="12">
    <location>
        <begin position="80"/>
        <end position="101"/>
    </location>
</feature>
<dbReference type="GO" id="GO:0046872">
    <property type="term" value="F:metal ion binding"/>
    <property type="evidence" value="ECO:0007669"/>
    <property type="project" value="UniProtKB-KW"/>
</dbReference>
<keyword evidence="5" id="KW-0963">Cytoplasm</keyword>
<keyword evidence="6 10" id="KW-0540">Nuclease</keyword>
<dbReference type="EMBL" id="CADCVG010000035">
    <property type="protein sequence ID" value="CAA9450219.1"/>
    <property type="molecule type" value="Genomic_DNA"/>
</dbReference>
<reference evidence="14" key="1">
    <citation type="submission" date="2020-02" db="EMBL/GenBank/DDBJ databases">
        <authorList>
            <person name="Meier V. D."/>
        </authorList>
    </citation>
    <scope>NUCLEOTIDE SEQUENCE</scope>
    <source>
        <strain evidence="14">AVDCRST_MAG14</strain>
    </source>
</reference>
<dbReference type="InterPro" id="IPR024567">
    <property type="entry name" value="RNase_HII/HIII_dom"/>
</dbReference>
<dbReference type="GO" id="GO:0043137">
    <property type="term" value="P:DNA replication, removal of RNA primer"/>
    <property type="evidence" value="ECO:0007669"/>
    <property type="project" value="TreeGrafter"/>
</dbReference>
<evidence type="ECO:0000256" key="4">
    <source>
        <dbReference type="ARBA" id="ARBA00008378"/>
    </source>
</evidence>
<keyword evidence="8 10" id="KW-0255">Endonuclease</keyword>
<protein>
    <recommendedName>
        <fullName evidence="11">Ribonuclease</fullName>
        <ecNumber evidence="11">3.1.26.4</ecNumber>
    </recommendedName>
</protein>
<comment type="similarity">
    <text evidence="4">Belongs to the RNase HII family. RnhC subfamily.</text>
</comment>
<accession>A0A6J4QYH4</accession>
<sequence length="304" mass="32542">MNEAPKNGVPGDLESLLDDSGAEVSFVRPIDYGTQYRVTRGSDTVPLNVYRTGKVSTGGKSSVLKTLIEDWRLARGGAARGRAGGVRTGDRPALDGTPRLGIDESGKGDYFGPLVVAGVRVLDREAARKLQEIGVRDSKDLSTSQAKLMAESIERELGSGNVRVFSLPPREYEKRRSAAGNVNKLLGEVDAGIISELKGEVEVVVVDEYAGAARSYLEPFVPEGVRLEVRTRAEDDAAVAAASILARGRQLEEMDRLSGLVGFELPRGATHVIGAGRRVHAERGMEGLKDVAKVSFATTKRIVG</sequence>
<evidence type="ECO:0000313" key="14">
    <source>
        <dbReference type="EMBL" id="CAA9450219.1"/>
    </source>
</evidence>
<comment type="subcellular location">
    <subcellularLocation>
        <location evidence="3">Cytoplasm</location>
    </subcellularLocation>
</comment>
<evidence type="ECO:0000256" key="3">
    <source>
        <dbReference type="ARBA" id="ARBA00004496"/>
    </source>
</evidence>
<dbReference type="InterPro" id="IPR001352">
    <property type="entry name" value="RNase_HII/HIII"/>
</dbReference>
<evidence type="ECO:0000256" key="12">
    <source>
        <dbReference type="SAM" id="MobiDB-lite"/>
    </source>
</evidence>
<evidence type="ECO:0000256" key="6">
    <source>
        <dbReference type="ARBA" id="ARBA00022722"/>
    </source>
</evidence>
<dbReference type="PROSITE" id="PS51975">
    <property type="entry name" value="RNASE_H_2"/>
    <property type="match status" value="1"/>
</dbReference>
<dbReference type="GO" id="GO:0005737">
    <property type="term" value="C:cytoplasm"/>
    <property type="evidence" value="ECO:0007669"/>
    <property type="project" value="UniProtKB-SubCell"/>
</dbReference>
<dbReference type="SUPFAM" id="SSF53098">
    <property type="entry name" value="Ribonuclease H-like"/>
    <property type="match status" value="1"/>
</dbReference>
<name>A0A6J4QYH4_9ACTN</name>
<evidence type="ECO:0000256" key="10">
    <source>
        <dbReference type="PROSITE-ProRule" id="PRU01319"/>
    </source>
</evidence>
<evidence type="ECO:0000256" key="5">
    <source>
        <dbReference type="ARBA" id="ARBA00022490"/>
    </source>
</evidence>
<evidence type="ECO:0000256" key="2">
    <source>
        <dbReference type="ARBA" id="ARBA00004065"/>
    </source>
</evidence>
<dbReference type="GO" id="GO:0003723">
    <property type="term" value="F:RNA binding"/>
    <property type="evidence" value="ECO:0007669"/>
    <property type="project" value="UniProtKB-UniRule"/>
</dbReference>
<comment type="function">
    <text evidence="2 11">Endonuclease that specifically degrades the RNA of RNA-DNA hybrids.</text>
</comment>